<evidence type="ECO:0000313" key="6">
    <source>
        <dbReference type="EMBL" id="SCZ80381.1"/>
    </source>
</evidence>
<keyword evidence="4" id="KW-0961">Cell wall biogenesis/degradation</keyword>
<dbReference type="SUPFAM" id="SSF55846">
    <property type="entry name" value="N-acetylmuramoyl-L-alanine amidase-like"/>
    <property type="match status" value="1"/>
</dbReference>
<dbReference type="InterPro" id="IPR018392">
    <property type="entry name" value="LysM"/>
</dbReference>
<dbReference type="GO" id="GO:0008745">
    <property type="term" value="F:N-acetylmuramoyl-L-alanine amidase activity"/>
    <property type="evidence" value="ECO:0007669"/>
    <property type="project" value="UniProtKB-EC"/>
</dbReference>
<dbReference type="SMART" id="SM00644">
    <property type="entry name" value="Ami_2"/>
    <property type="match status" value="1"/>
</dbReference>
<keyword evidence="3" id="KW-0378">Hydrolase</keyword>
<keyword evidence="7" id="KW-1185">Reference proteome</keyword>
<dbReference type="AlphaFoldDB" id="A0A1G5S3Q0"/>
<dbReference type="CDD" id="cd00118">
    <property type="entry name" value="LysM"/>
    <property type="match status" value="1"/>
</dbReference>
<dbReference type="Proteomes" id="UP000199208">
    <property type="component" value="Unassembled WGS sequence"/>
</dbReference>
<name>A0A1G5S3Q0_9FIRM</name>
<accession>A0A1G5S3Q0</accession>
<dbReference type="Gene3D" id="3.40.80.10">
    <property type="entry name" value="Peptidoglycan recognition protein-like"/>
    <property type="match status" value="1"/>
</dbReference>
<dbReference type="GO" id="GO:0071555">
    <property type="term" value="P:cell wall organization"/>
    <property type="evidence" value="ECO:0007669"/>
    <property type="project" value="UniProtKB-KW"/>
</dbReference>
<dbReference type="STRING" id="1120920.SAMN03080599_02238"/>
<evidence type="ECO:0000313" key="7">
    <source>
        <dbReference type="Proteomes" id="UP000199208"/>
    </source>
</evidence>
<dbReference type="InterPro" id="IPR036505">
    <property type="entry name" value="Amidase/PGRP_sf"/>
</dbReference>
<evidence type="ECO:0000256" key="4">
    <source>
        <dbReference type="ARBA" id="ARBA00023316"/>
    </source>
</evidence>
<dbReference type="Gene3D" id="3.10.350.10">
    <property type="entry name" value="LysM domain"/>
    <property type="match status" value="1"/>
</dbReference>
<protein>
    <recommendedName>
        <fullName evidence="2">N-acetylmuramoyl-L-alanine amidase</fullName>
        <ecNumber evidence="2">3.5.1.28</ecNumber>
    </recommendedName>
</protein>
<dbReference type="OrthoDB" id="9794294at2"/>
<dbReference type="Pfam" id="PF01510">
    <property type="entry name" value="Amidase_2"/>
    <property type="match status" value="1"/>
</dbReference>
<dbReference type="SUPFAM" id="SSF54106">
    <property type="entry name" value="LysM domain"/>
    <property type="match status" value="1"/>
</dbReference>
<dbReference type="EMBL" id="FMWL01000012">
    <property type="protein sequence ID" value="SCZ80381.1"/>
    <property type="molecule type" value="Genomic_DNA"/>
</dbReference>
<dbReference type="InterPro" id="IPR051206">
    <property type="entry name" value="NAMLAA_amidase_2"/>
</dbReference>
<dbReference type="InterPro" id="IPR002502">
    <property type="entry name" value="Amidase_domain"/>
</dbReference>
<dbReference type="EC" id="3.5.1.28" evidence="2"/>
<sequence length="299" mass="34288">MPNKIITRYMIRNDCFAANRKITPKGIMIHSTAAPGVMARDWFSRWNKSYKAGEINRQVCVHAFLDDKEVWQYLPWDHRGWHAGGSANNTHIGLELCEPGGFSYSGGFQMVGYDKKRNQVYFNNVWQNAVDLCVFLCRKYGLTEKDILCHSEGSSMGIASNHADVMHWFVKHGKNMDHFRVDVRKKLRISTLSSIKPLYRVRKSWNEAKSQKGAFRKLTFAIQCADENPGYSVFDESGIKIYIGSHDPTYEIYTVVKGDSLWKIAKKKLGDSKRHREIKVLNGLTSDVIHIGQKLKLPK</sequence>
<dbReference type="SMART" id="SM00257">
    <property type="entry name" value="LysM"/>
    <property type="match status" value="1"/>
</dbReference>
<evidence type="ECO:0000256" key="2">
    <source>
        <dbReference type="ARBA" id="ARBA00011901"/>
    </source>
</evidence>
<dbReference type="PANTHER" id="PTHR30417:SF1">
    <property type="entry name" value="N-ACETYLMURAMOYL-L-ALANINE AMIDASE AMID"/>
    <property type="match status" value="1"/>
</dbReference>
<evidence type="ECO:0000256" key="3">
    <source>
        <dbReference type="ARBA" id="ARBA00022801"/>
    </source>
</evidence>
<dbReference type="InterPro" id="IPR036779">
    <property type="entry name" value="LysM_dom_sf"/>
</dbReference>
<reference evidence="6 7" key="1">
    <citation type="submission" date="2016-10" db="EMBL/GenBank/DDBJ databases">
        <authorList>
            <person name="de Groot N.N."/>
        </authorList>
    </citation>
    <scope>NUCLEOTIDE SEQUENCE [LARGE SCALE GENOMIC DNA]</scope>
    <source>
        <strain evidence="6 7">DSM 2784</strain>
    </source>
</reference>
<feature type="domain" description="LysM" evidence="5">
    <location>
        <begin position="251"/>
        <end position="297"/>
    </location>
</feature>
<evidence type="ECO:0000256" key="1">
    <source>
        <dbReference type="ARBA" id="ARBA00001561"/>
    </source>
</evidence>
<gene>
    <name evidence="6" type="ORF">SAMN03080599_02238</name>
</gene>
<proteinExistence type="predicted"/>
<dbReference type="RefSeq" id="WP_092591516.1">
    <property type="nucleotide sequence ID" value="NZ_FMWL01000012.1"/>
</dbReference>
<dbReference type="PROSITE" id="PS51782">
    <property type="entry name" value="LYSM"/>
    <property type="match status" value="1"/>
</dbReference>
<evidence type="ECO:0000259" key="5">
    <source>
        <dbReference type="PROSITE" id="PS51782"/>
    </source>
</evidence>
<dbReference type="GO" id="GO:0009253">
    <property type="term" value="P:peptidoglycan catabolic process"/>
    <property type="evidence" value="ECO:0007669"/>
    <property type="project" value="InterPro"/>
</dbReference>
<dbReference type="GO" id="GO:0009254">
    <property type="term" value="P:peptidoglycan turnover"/>
    <property type="evidence" value="ECO:0007669"/>
    <property type="project" value="TreeGrafter"/>
</dbReference>
<organism evidence="6 7">
    <name type="scientific">Acidaminobacter hydrogenoformans DSM 2784</name>
    <dbReference type="NCBI Taxonomy" id="1120920"/>
    <lineage>
        <taxon>Bacteria</taxon>
        <taxon>Bacillati</taxon>
        <taxon>Bacillota</taxon>
        <taxon>Clostridia</taxon>
        <taxon>Peptostreptococcales</taxon>
        <taxon>Acidaminobacteraceae</taxon>
        <taxon>Acidaminobacter</taxon>
    </lineage>
</organism>
<dbReference type="PANTHER" id="PTHR30417">
    <property type="entry name" value="N-ACETYLMURAMOYL-L-ALANINE AMIDASE AMID"/>
    <property type="match status" value="1"/>
</dbReference>
<comment type="catalytic activity">
    <reaction evidence="1">
        <text>Hydrolyzes the link between N-acetylmuramoyl residues and L-amino acid residues in certain cell-wall glycopeptides.</text>
        <dbReference type="EC" id="3.5.1.28"/>
    </reaction>
</comment>
<dbReference type="Pfam" id="PF01476">
    <property type="entry name" value="LysM"/>
    <property type="match status" value="1"/>
</dbReference>
<dbReference type="CDD" id="cd06583">
    <property type="entry name" value="PGRP"/>
    <property type="match status" value="1"/>
</dbReference>